<keyword evidence="1" id="KW-0863">Zinc-finger</keyword>
<dbReference type="EMBL" id="CACVKT020000197">
    <property type="protein sequence ID" value="CAC5356919.1"/>
    <property type="molecule type" value="Genomic_DNA"/>
</dbReference>
<keyword evidence="1" id="KW-0479">Metal-binding</keyword>
<proteinExistence type="predicted"/>
<dbReference type="PANTHER" id="PTHR25462">
    <property type="entry name" value="BONUS, ISOFORM C-RELATED"/>
    <property type="match status" value="1"/>
</dbReference>
<protein>
    <recommendedName>
        <fullName evidence="2">B box-type domain-containing protein</fullName>
    </recommendedName>
</protein>
<gene>
    <name evidence="3" type="ORF">MCOR_846</name>
</gene>
<dbReference type="PANTHER" id="PTHR25462:SF296">
    <property type="entry name" value="MEIOTIC P26, ISOFORM F"/>
    <property type="match status" value="1"/>
</dbReference>
<dbReference type="OrthoDB" id="6134495at2759"/>
<dbReference type="GO" id="GO:0008270">
    <property type="term" value="F:zinc ion binding"/>
    <property type="evidence" value="ECO:0007669"/>
    <property type="project" value="UniProtKB-KW"/>
</dbReference>
<dbReference type="Gene3D" id="4.10.830.40">
    <property type="match status" value="1"/>
</dbReference>
<dbReference type="InterPro" id="IPR047153">
    <property type="entry name" value="TRIM45/56/19-like"/>
</dbReference>
<evidence type="ECO:0000256" key="1">
    <source>
        <dbReference type="PROSITE-ProRule" id="PRU00024"/>
    </source>
</evidence>
<dbReference type="AlphaFoldDB" id="A0A6J7ZWU1"/>
<dbReference type="PROSITE" id="PS50119">
    <property type="entry name" value="ZF_BBOX"/>
    <property type="match status" value="1"/>
</dbReference>
<dbReference type="SUPFAM" id="SSF57845">
    <property type="entry name" value="B-box zinc-binding domain"/>
    <property type="match status" value="1"/>
</dbReference>
<sequence length="409" mass="47228">MSLLTLDIKKFEYIYQFFQIFQIASRSYVPCGPCRYDDVPKDAKRWCTNCEEGLCEDCENAHRKNKISRNHKTISIEDYRKIENVSISQICEHNGENLEWFCKTHDEVLCMVCFPSKHKACSGVISISVASTNARQSTALSDLEEAIEGTLRNVKQCIMNRESASKDIDRQELAIKTTILETRKKINGHLDKMQEKLLCDLRSTSHTCKSKYSKLFRKLEFKKEMLTKLREQIQHMKQFSSDKHVFLGTRQVNQRIVNEVESIKCEIGATKDYELKVAIHSLIDKLSREIGGFGQINVSECTSKLDFSDQKKKKNDQAQIGINVPTLRSMSDTKLQLFKTFQIRREDQISISCCVILPNGNLLIANYTKENHLIEYSDKSEHIRETVIDSNRIVVTYPDMQILEILDSN</sequence>
<dbReference type="Proteomes" id="UP000507470">
    <property type="component" value="Unassembled WGS sequence"/>
</dbReference>
<keyword evidence="1" id="KW-0862">Zinc</keyword>
<dbReference type="InterPro" id="IPR000315">
    <property type="entry name" value="Znf_B-box"/>
</dbReference>
<reference evidence="3 4" key="1">
    <citation type="submission" date="2020-06" db="EMBL/GenBank/DDBJ databases">
        <authorList>
            <person name="Li R."/>
            <person name="Bekaert M."/>
        </authorList>
    </citation>
    <scope>NUCLEOTIDE SEQUENCE [LARGE SCALE GENOMIC DNA]</scope>
    <source>
        <strain evidence="4">wild</strain>
    </source>
</reference>
<evidence type="ECO:0000259" key="2">
    <source>
        <dbReference type="PROSITE" id="PS50119"/>
    </source>
</evidence>
<dbReference type="Gene3D" id="3.30.160.60">
    <property type="entry name" value="Classic Zinc Finger"/>
    <property type="match status" value="1"/>
</dbReference>
<accession>A0A6J7ZWU1</accession>
<evidence type="ECO:0000313" key="4">
    <source>
        <dbReference type="Proteomes" id="UP000507470"/>
    </source>
</evidence>
<keyword evidence="4" id="KW-1185">Reference proteome</keyword>
<feature type="domain" description="B box-type" evidence="2">
    <location>
        <begin position="26"/>
        <end position="76"/>
    </location>
</feature>
<evidence type="ECO:0000313" key="3">
    <source>
        <dbReference type="EMBL" id="CAC5356919.1"/>
    </source>
</evidence>
<organism evidence="3 4">
    <name type="scientific">Mytilus coruscus</name>
    <name type="common">Sea mussel</name>
    <dbReference type="NCBI Taxonomy" id="42192"/>
    <lineage>
        <taxon>Eukaryota</taxon>
        <taxon>Metazoa</taxon>
        <taxon>Spiralia</taxon>
        <taxon>Lophotrochozoa</taxon>
        <taxon>Mollusca</taxon>
        <taxon>Bivalvia</taxon>
        <taxon>Autobranchia</taxon>
        <taxon>Pteriomorphia</taxon>
        <taxon>Mytilida</taxon>
        <taxon>Mytiloidea</taxon>
        <taxon>Mytilidae</taxon>
        <taxon>Mytilinae</taxon>
        <taxon>Mytilus</taxon>
    </lineage>
</organism>
<name>A0A6J7ZWU1_MYTCO</name>